<accession>A0ABQ7S514</accession>
<feature type="region of interest" description="Disordered" evidence="1">
    <location>
        <begin position="83"/>
        <end position="120"/>
    </location>
</feature>
<proteinExistence type="predicted"/>
<gene>
    <name evidence="2" type="ORF">GZH46_03001</name>
</gene>
<evidence type="ECO:0000313" key="3">
    <source>
        <dbReference type="Proteomes" id="UP000825002"/>
    </source>
</evidence>
<name>A0ABQ7S514_9ACAR</name>
<evidence type="ECO:0000256" key="1">
    <source>
        <dbReference type="SAM" id="MobiDB-lite"/>
    </source>
</evidence>
<sequence>CTDDKCLVLVACIPERVVLPDTLDTYTRARRLFIRHPLDGWIASQQPLVSRPERLSISKPDDSESKVFGPNESASQCNEKCANTALKNGPNPERSQHQNEHKEAAAAATATEATEASNTMSATSIVGAGEARINCKLGPRHRLSSRIRGTDKPAYNSMNEWTTLRWSRGVRRGRHRIVVIVNKNIIITLITLTAVMSHCESVGQHPS</sequence>
<feature type="non-terminal residue" evidence="2">
    <location>
        <position position="207"/>
    </location>
</feature>
<reference evidence="2 3" key="1">
    <citation type="submission" date="2020-10" db="EMBL/GenBank/DDBJ databases">
        <authorList>
            <person name="Klimov P.B."/>
            <person name="Dyachkov S.M."/>
            <person name="Chetverikov P.E."/>
        </authorList>
    </citation>
    <scope>NUCLEOTIDE SEQUENCE [LARGE SCALE GENOMIC DNA]</scope>
    <source>
        <strain evidence="2">BMOC 18-1129-001#AD2665</strain>
        <tissue evidence="2">Entire mites</tissue>
    </source>
</reference>
<comment type="caution">
    <text evidence="2">The sequence shown here is derived from an EMBL/GenBank/DDBJ whole genome shotgun (WGS) entry which is preliminary data.</text>
</comment>
<feature type="non-terminal residue" evidence="2">
    <location>
        <position position="1"/>
    </location>
</feature>
<evidence type="ECO:0000313" key="2">
    <source>
        <dbReference type="EMBL" id="KAG9508499.1"/>
    </source>
</evidence>
<feature type="compositionally biased region" description="Low complexity" evidence="1">
    <location>
        <begin position="105"/>
        <end position="120"/>
    </location>
</feature>
<feature type="compositionally biased region" description="Basic and acidic residues" evidence="1">
    <location>
        <begin position="94"/>
        <end position="104"/>
    </location>
</feature>
<dbReference type="EMBL" id="JAIFTH010001559">
    <property type="protein sequence ID" value="KAG9508499.1"/>
    <property type="molecule type" value="Genomic_DNA"/>
</dbReference>
<organism evidence="2 3">
    <name type="scientific">Fragariocoptes setiger</name>
    <dbReference type="NCBI Taxonomy" id="1670756"/>
    <lineage>
        <taxon>Eukaryota</taxon>
        <taxon>Metazoa</taxon>
        <taxon>Ecdysozoa</taxon>
        <taxon>Arthropoda</taxon>
        <taxon>Chelicerata</taxon>
        <taxon>Arachnida</taxon>
        <taxon>Acari</taxon>
        <taxon>Acariformes</taxon>
        <taxon>Trombidiformes</taxon>
        <taxon>Prostigmata</taxon>
        <taxon>Eupodina</taxon>
        <taxon>Eriophyoidea</taxon>
        <taxon>Phytoptidae</taxon>
        <taxon>Fragariocoptes</taxon>
    </lineage>
</organism>
<dbReference type="Proteomes" id="UP000825002">
    <property type="component" value="Unassembled WGS sequence"/>
</dbReference>
<protein>
    <submittedName>
        <fullName evidence="2">Uncharacterized protein</fullName>
    </submittedName>
</protein>
<keyword evidence="3" id="KW-1185">Reference proteome</keyword>